<organism evidence="1 2">
    <name type="scientific">Skeletonema marinoi</name>
    <dbReference type="NCBI Taxonomy" id="267567"/>
    <lineage>
        <taxon>Eukaryota</taxon>
        <taxon>Sar</taxon>
        <taxon>Stramenopiles</taxon>
        <taxon>Ochrophyta</taxon>
        <taxon>Bacillariophyta</taxon>
        <taxon>Coscinodiscophyceae</taxon>
        <taxon>Thalassiosirophycidae</taxon>
        <taxon>Thalassiosirales</taxon>
        <taxon>Skeletonemataceae</taxon>
        <taxon>Skeletonema</taxon>
        <taxon>Skeletonema marinoi-dohrnii complex</taxon>
    </lineage>
</organism>
<dbReference type="AlphaFoldDB" id="A0AAD9D4D8"/>
<proteinExistence type="predicted"/>
<gene>
    <name evidence="1" type="ORF">QTG54_016808</name>
</gene>
<reference evidence="1" key="1">
    <citation type="submission" date="2023-06" db="EMBL/GenBank/DDBJ databases">
        <title>Survivors Of The Sea: Transcriptome response of Skeletonema marinoi to long-term dormancy.</title>
        <authorList>
            <person name="Pinder M.I.M."/>
            <person name="Kourtchenko O."/>
            <person name="Robertson E.K."/>
            <person name="Larsson T."/>
            <person name="Maumus F."/>
            <person name="Osuna-Cruz C.M."/>
            <person name="Vancaester E."/>
            <person name="Stenow R."/>
            <person name="Vandepoele K."/>
            <person name="Ploug H."/>
            <person name="Bruchert V."/>
            <person name="Godhe A."/>
            <person name="Topel M."/>
        </authorList>
    </citation>
    <scope>NUCLEOTIDE SEQUENCE</scope>
    <source>
        <strain evidence="1">R05AC</strain>
    </source>
</reference>
<keyword evidence="2" id="KW-1185">Reference proteome</keyword>
<sequence>MDVRNSSLSNIIMCTQRNNTKSIDTAISEWPEILKLASRLSPANPTATEVNVDKSLSAQDLKHLKKRDPFLYYSIPGVRDATIRLEHADVDMHQIAQNGLKRCCQTSFTSEPVAKVKRCTRISFECHIDLDLLLDLDELTDDLDLADMNMGKASEDCCQPDDDYLSDDAFLFKSLEERS</sequence>
<name>A0AAD9D4D8_9STRA</name>
<protein>
    <submittedName>
        <fullName evidence="1">Uncharacterized protein</fullName>
    </submittedName>
</protein>
<dbReference type="EMBL" id="JATAAI010000065">
    <property type="protein sequence ID" value="KAK1732525.1"/>
    <property type="molecule type" value="Genomic_DNA"/>
</dbReference>
<comment type="caution">
    <text evidence="1">The sequence shown here is derived from an EMBL/GenBank/DDBJ whole genome shotgun (WGS) entry which is preliminary data.</text>
</comment>
<dbReference type="Proteomes" id="UP001224775">
    <property type="component" value="Unassembled WGS sequence"/>
</dbReference>
<evidence type="ECO:0000313" key="1">
    <source>
        <dbReference type="EMBL" id="KAK1732525.1"/>
    </source>
</evidence>
<evidence type="ECO:0000313" key="2">
    <source>
        <dbReference type="Proteomes" id="UP001224775"/>
    </source>
</evidence>
<accession>A0AAD9D4D8</accession>